<evidence type="ECO:0000256" key="6">
    <source>
        <dbReference type="ARBA" id="ARBA00022927"/>
    </source>
</evidence>
<proteinExistence type="inferred from homology"/>
<dbReference type="EMBL" id="BQKY01000012">
    <property type="protein sequence ID" value="GJN92841.1"/>
    <property type="molecule type" value="Genomic_DNA"/>
</dbReference>
<dbReference type="Proteomes" id="UP001342314">
    <property type="component" value="Unassembled WGS sequence"/>
</dbReference>
<evidence type="ECO:0000256" key="4">
    <source>
        <dbReference type="ARBA" id="ARBA00022692"/>
    </source>
</evidence>
<feature type="compositionally biased region" description="Basic and acidic residues" evidence="10">
    <location>
        <begin position="217"/>
        <end position="228"/>
    </location>
</feature>
<dbReference type="PRINTS" id="PR00351">
    <property type="entry name" value="OM20RECEPTOR"/>
</dbReference>
<dbReference type="SUPFAM" id="SSF47157">
    <property type="entry name" value="Mitochondrial import receptor subunit Tom20"/>
    <property type="match status" value="1"/>
</dbReference>
<gene>
    <name evidence="11" type="ORF">Rhopal_005879-T1</name>
</gene>
<dbReference type="PANTHER" id="PTHR12430">
    <property type="entry name" value="MITOCHONDRIAL IMPORT RECEPTOR SUBUNIT TOM20"/>
    <property type="match status" value="1"/>
</dbReference>
<dbReference type="GO" id="GO:0030943">
    <property type="term" value="F:mitochondrion targeting sequence binding"/>
    <property type="evidence" value="ECO:0007669"/>
    <property type="project" value="TreeGrafter"/>
</dbReference>
<feature type="region of interest" description="Disordered" evidence="10">
    <location>
        <begin position="185"/>
        <end position="236"/>
    </location>
</feature>
<keyword evidence="6" id="KW-0653">Protein transport</keyword>
<evidence type="ECO:0000256" key="10">
    <source>
        <dbReference type="SAM" id="MobiDB-lite"/>
    </source>
</evidence>
<dbReference type="AlphaFoldDB" id="A0AAV5GKJ0"/>
<keyword evidence="9" id="KW-0472">Membrane</keyword>
<dbReference type="GO" id="GO:0005742">
    <property type="term" value="C:mitochondrial outer membrane translocase complex"/>
    <property type="evidence" value="ECO:0007669"/>
    <property type="project" value="InterPro"/>
</dbReference>
<keyword evidence="4" id="KW-0812">Transmembrane</keyword>
<evidence type="ECO:0000256" key="8">
    <source>
        <dbReference type="ARBA" id="ARBA00023128"/>
    </source>
</evidence>
<keyword evidence="3" id="KW-0813">Transport</keyword>
<evidence type="ECO:0008006" key="13">
    <source>
        <dbReference type="Google" id="ProtNLM"/>
    </source>
</evidence>
<keyword evidence="8" id="KW-0496">Mitochondrion</keyword>
<dbReference type="InterPro" id="IPR002056">
    <property type="entry name" value="MAS20"/>
</dbReference>
<organism evidence="11 12">
    <name type="scientific">Rhodotorula paludigena</name>
    <dbReference type="NCBI Taxonomy" id="86838"/>
    <lineage>
        <taxon>Eukaryota</taxon>
        <taxon>Fungi</taxon>
        <taxon>Dikarya</taxon>
        <taxon>Basidiomycota</taxon>
        <taxon>Pucciniomycotina</taxon>
        <taxon>Microbotryomycetes</taxon>
        <taxon>Sporidiobolales</taxon>
        <taxon>Sporidiobolaceae</taxon>
        <taxon>Rhodotorula</taxon>
    </lineage>
</organism>
<evidence type="ECO:0000313" key="11">
    <source>
        <dbReference type="EMBL" id="GJN92841.1"/>
    </source>
</evidence>
<evidence type="ECO:0000256" key="5">
    <source>
        <dbReference type="ARBA" id="ARBA00022787"/>
    </source>
</evidence>
<comment type="similarity">
    <text evidence="2">Belongs to the Tom20 family.</text>
</comment>
<evidence type="ECO:0000256" key="7">
    <source>
        <dbReference type="ARBA" id="ARBA00022989"/>
    </source>
</evidence>
<dbReference type="GO" id="GO:0016031">
    <property type="term" value="P:tRNA import into mitochondrion"/>
    <property type="evidence" value="ECO:0007669"/>
    <property type="project" value="TreeGrafter"/>
</dbReference>
<comment type="caution">
    <text evidence="11">The sequence shown here is derived from an EMBL/GenBank/DDBJ whole genome shotgun (WGS) entry which is preliminary data.</text>
</comment>
<evidence type="ECO:0000256" key="2">
    <source>
        <dbReference type="ARBA" id="ARBA00005792"/>
    </source>
</evidence>
<protein>
    <recommendedName>
        <fullName evidence="13">Mitochondrial import receptor subunit TOM20</fullName>
    </recommendedName>
</protein>
<dbReference type="Gene3D" id="1.20.960.10">
    <property type="entry name" value="Mitochondrial outer membrane translocase complex, subunit Tom20 domain"/>
    <property type="match status" value="1"/>
</dbReference>
<dbReference type="GO" id="GO:0006886">
    <property type="term" value="P:intracellular protein transport"/>
    <property type="evidence" value="ECO:0007669"/>
    <property type="project" value="InterPro"/>
</dbReference>
<dbReference type="Pfam" id="PF02064">
    <property type="entry name" value="MAS20"/>
    <property type="match status" value="1"/>
</dbReference>
<dbReference type="PANTHER" id="PTHR12430:SF0">
    <property type="entry name" value="TRANSLOCASE OF OUTER MITOCHONDRIAL MEMBRANE 20"/>
    <property type="match status" value="1"/>
</dbReference>
<keyword evidence="5" id="KW-1000">Mitochondrion outer membrane</keyword>
<dbReference type="GO" id="GO:0008320">
    <property type="term" value="F:protein transmembrane transporter activity"/>
    <property type="evidence" value="ECO:0007669"/>
    <property type="project" value="TreeGrafter"/>
</dbReference>
<evidence type="ECO:0000256" key="3">
    <source>
        <dbReference type="ARBA" id="ARBA00022448"/>
    </source>
</evidence>
<reference evidence="11 12" key="1">
    <citation type="submission" date="2021-12" db="EMBL/GenBank/DDBJ databases">
        <title>High titer production of polyol ester of fatty acids by Rhodotorula paludigena BS15 towards product separation-free biomass refinery.</title>
        <authorList>
            <person name="Mano J."/>
            <person name="Ono H."/>
            <person name="Tanaka T."/>
            <person name="Naito K."/>
            <person name="Sushida H."/>
            <person name="Ike M."/>
            <person name="Tokuyasu K."/>
            <person name="Kitaoka M."/>
        </authorList>
    </citation>
    <scope>NUCLEOTIDE SEQUENCE [LARGE SCALE GENOMIC DNA]</scope>
    <source>
        <strain evidence="11 12">BS15</strain>
    </source>
</reference>
<keyword evidence="7" id="KW-1133">Transmembrane helix</keyword>
<evidence type="ECO:0000313" key="12">
    <source>
        <dbReference type="Proteomes" id="UP001342314"/>
    </source>
</evidence>
<keyword evidence="12" id="KW-1185">Reference proteome</keyword>
<comment type="subcellular location">
    <subcellularLocation>
        <location evidence="1">Mitochondrion outer membrane</location>
        <topology evidence="1">Single-pass membrane protein</topology>
    </subcellularLocation>
</comment>
<evidence type="ECO:0000256" key="9">
    <source>
        <dbReference type="ARBA" id="ARBA00023136"/>
    </source>
</evidence>
<dbReference type="InterPro" id="IPR023392">
    <property type="entry name" value="Tom20_dom_sf"/>
</dbReference>
<dbReference type="GO" id="GO:0030150">
    <property type="term" value="P:protein import into mitochondrial matrix"/>
    <property type="evidence" value="ECO:0007669"/>
    <property type="project" value="TreeGrafter"/>
</dbReference>
<name>A0AAV5GKJ0_9BASI</name>
<evidence type="ECO:0000256" key="1">
    <source>
        <dbReference type="ARBA" id="ARBA00004572"/>
    </source>
</evidence>
<dbReference type="GO" id="GO:0006605">
    <property type="term" value="P:protein targeting"/>
    <property type="evidence" value="ECO:0007669"/>
    <property type="project" value="InterPro"/>
</dbReference>
<accession>A0AAV5GKJ0</accession>
<sequence length="274" mass="29578">MSSASSSSFSRAGKIALGVAGALTVATVAWAAVFDYRRRNDPAFRRKLAKQKQKLDKDVKVKQEIGKTQVEAALKRALALVNAEQVPATPEGKEQFFMEQVALGEQLAARSPEFYVASAISFYKALKVYPAPQELLMIYQKTQPQAVFDLVMELISLDINGAAESAASRREPENEPLLRELKDDIPQPQGQSQAPPPAPSDNGDDSSPSSGGSFVHVETDTVVDKEGDVAAQATETAVVDVPEQVVEQVKEEVEKVVEAEETQGEDPPEPTLAA</sequence>